<evidence type="ECO:0000313" key="2">
    <source>
        <dbReference type="Proteomes" id="UP000703661"/>
    </source>
</evidence>
<name>A0A9P6SXS3_9FUNG</name>
<gene>
    <name evidence="1" type="ORF">BGZ80_001393</name>
</gene>
<dbReference type="AlphaFoldDB" id="A0A9P6SXS3"/>
<comment type="caution">
    <text evidence="1">The sequence shown here is derived from an EMBL/GenBank/DDBJ whole genome shotgun (WGS) entry which is preliminary data.</text>
</comment>
<evidence type="ECO:0000313" key="1">
    <source>
        <dbReference type="EMBL" id="KAG0010545.1"/>
    </source>
</evidence>
<dbReference type="EMBL" id="JAAAID010001313">
    <property type="protein sequence ID" value="KAG0010545.1"/>
    <property type="molecule type" value="Genomic_DNA"/>
</dbReference>
<protein>
    <submittedName>
        <fullName evidence="1">Uncharacterized protein</fullName>
    </submittedName>
</protein>
<proteinExistence type="predicted"/>
<keyword evidence="2" id="KW-1185">Reference proteome</keyword>
<organism evidence="1 2">
    <name type="scientific">Entomortierella chlamydospora</name>
    <dbReference type="NCBI Taxonomy" id="101097"/>
    <lineage>
        <taxon>Eukaryota</taxon>
        <taxon>Fungi</taxon>
        <taxon>Fungi incertae sedis</taxon>
        <taxon>Mucoromycota</taxon>
        <taxon>Mortierellomycotina</taxon>
        <taxon>Mortierellomycetes</taxon>
        <taxon>Mortierellales</taxon>
        <taxon>Mortierellaceae</taxon>
        <taxon>Entomortierella</taxon>
    </lineage>
</organism>
<sequence length="57" mass="6475">QEELEASITITAKQATVLPQKASLHESEVIFGALKQNNVSTNTASRSRRQERYRTMR</sequence>
<reference evidence="1" key="1">
    <citation type="journal article" date="2020" name="Fungal Divers.">
        <title>Resolving the Mortierellaceae phylogeny through synthesis of multi-gene phylogenetics and phylogenomics.</title>
        <authorList>
            <person name="Vandepol N."/>
            <person name="Liber J."/>
            <person name="Desiro A."/>
            <person name="Na H."/>
            <person name="Kennedy M."/>
            <person name="Barry K."/>
            <person name="Grigoriev I.V."/>
            <person name="Miller A.N."/>
            <person name="O'Donnell K."/>
            <person name="Stajich J.E."/>
            <person name="Bonito G."/>
        </authorList>
    </citation>
    <scope>NUCLEOTIDE SEQUENCE</scope>
    <source>
        <strain evidence="1">NRRL 2769</strain>
    </source>
</reference>
<accession>A0A9P6SXS3</accession>
<feature type="non-terminal residue" evidence="1">
    <location>
        <position position="57"/>
    </location>
</feature>
<dbReference type="Proteomes" id="UP000703661">
    <property type="component" value="Unassembled WGS sequence"/>
</dbReference>
<feature type="non-terminal residue" evidence="1">
    <location>
        <position position="1"/>
    </location>
</feature>